<accession>A0ABW7GVH3</accession>
<dbReference type="PANTHER" id="PTHR13374:SF3">
    <property type="entry name" value="DET1 HOMOLOG"/>
    <property type="match status" value="1"/>
</dbReference>
<dbReference type="PANTHER" id="PTHR13374">
    <property type="entry name" value="DET1 HOMOLOG DE-ETIOLATED-1 HOMOLOG"/>
    <property type="match status" value="1"/>
</dbReference>
<comment type="caution">
    <text evidence="3">The sequence shown here is derived from an EMBL/GenBank/DDBJ whole genome shotgun (WGS) entry which is preliminary data.</text>
</comment>
<feature type="compositionally biased region" description="Basic and acidic residues" evidence="1">
    <location>
        <begin position="519"/>
        <end position="676"/>
    </location>
</feature>
<feature type="region of interest" description="Disordered" evidence="1">
    <location>
        <begin position="405"/>
        <end position="726"/>
    </location>
</feature>
<gene>
    <name evidence="3" type="ORF">ACG01O_04310</name>
</gene>
<feature type="compositionally biased region" description="Low complexity" evidence="1">
    <location>
        <begin position="486"/>
        <end position="499"/>
    </location>
</feature>
<sequence>MALSAAPSYVLTRRTWRVLALSLLFALAPMAKAQDGLRDPPSRAARVVEVVGDAWLFDHETREWLRLTRNQTVGEGDRVRTDERGRVSLRTGSTTIWLDERSDLELSQLDDGQTLLQLDRGDVAVRLRSAENAAETRLRTREGTAQPEREGLYRVEQLDRGSKVYVWQGRMRFDWARPASPVWMSTGEQVELWWPDSPRAERGPLYADGFGDWVLAESREEGDRPVARYVSPEMTGAEDLDRHGRWESAPEYGTVWIPTTMVVADWAPYRYGRWVWSRHWGWTWVDDAPWGFAPFHYGRWVMWGGRWCWAPGAYVHRPVYAPALVGWVGSGAVTVGIGVGGRPVPPQFGWYPLAPREVFVPGYRHSPRYVGRINDPRDLRDPVTVQRPHRYREVPGAVSVLPAPGAAIQPLPVRGPDRRPDPGWTRPLPSAPGRSDLAPALPSLPVRPPEGDRRPAPRAPEGGAPVPPAWRSEGALPVRRDGRVDAPPAMLAPAPVTVPTTPPAAVPAPGHDNLPLRGVNRDAQQREAQQREAQQREAQQREMQQREMQQREMQQREMQQREMQQREMQQREMQQREMQQREMQQRETQQREMQQREMQQREMQQRETQQREMQQREMQQREMQQREAQQREMQQREMQQREMQQREMQQREMQQREMQRREEQMRRQPQPERGADLPRVQMPPAASPAPNVPRAQPRDDGPQRGRQDGVPVKRDKQPGDGRQNER</sequence>
<evidence type="ECO:0000313" key="3">
    <source>
        <dbReference type="EMBL" id="MFG6465827.1"/>
    </source>
</evidence>
<reference evidence="3 4" key="1">
    <citation type="submission" date="2024-08" db="EMBL/GenBank/DDBJ databases">
        <authorList>
            <person name="Lu H."/>
        </authorList>
    </citation>
    <scope>NUCLEOTIDE SEQUENCE [LARGE SCALE GENOMIC DNA]</scope>
    <source>
        <strain evidence="3 4">BYS87W</strain>
    </source>
</reference>
<evidence type="ECO:0000256" key="2">
    <source>
        <dbReference type="SAM" id="SignalP"/>
    </source>
</evidence>
<dbReference type="InterPro" id="IPR046535">
    <property type="entry name" value="DUF6600"/>
</dbReference>
<dbReference type="EMBL" id="JBIGIB010000001">
    <property type="protein sequence ID" value="MFG6465827.1"/>
    <property type="molecule type" value="Genomic_DNA"/>
</dbReference>
<evidence type="ECO:0000313" key="4">
    <source>
        <dbReference type="Proteomes" id="UP001606303"/>
    </source>
</evidence>
<feature type="chain" id="PRO_5046913569" evidence="2">
    <location>
        <begin position="34"/>
        <end position="726"/>
    </location>
</feature>
<dbReference type="Pfam" id="PF20245">
    <property type="entry name" value="DUF6600"/>
    <property type="match status" value="1"/>
</dbReference>
<protein>
    <submittedName>
        <fullName evidence="3">DUF6600 domain-containing protein</fullName>
    </submittedName>
</protein>
<feature type="compositionally biased region" description="Basic and acidic residues" evidence="1">
    <location>
        <begin position="696"/>
        <end position="726"/>
    </location>
</feature>
<dbReference type="Proteomes" id="UP001606303">
    <property type="component" value="Unassembled WGS sequence"/>
</dbReference>
<keyword evidence="4" id="KW-1185">Reference proteome</keyword>
<dbReference type="InterPro" id="IPR019138">
    <property type="entry name" value="De-etiolated_protein_1_Det1"/>
</dbReference>
<keyword evidence="2" id="KW-0732">Signal</keyword>
<proteinExistence type="predicted"/>
<evidence type="ECO:0000256" key="1">
    <source>
        <dbReference type="SAM" id="MobiDB-lite"/>
    </source>
</evidence>
<organism evidence="3 4">
    <name type="scientific">Pelomonas baiyunensis</name>
    <dbReference type="NCBI Taxonomy" id="3299026"/>
    <lineage>
        <taxon>Bacteria</taxon>
        <taxon>Pseudomonadati</taxon>
        <taxon>Pseudomonadota</taxon>
        <taxon>Betaproteobacteria</taxon>
        <taxon>Burkholderiales</taxon>
        <taxon>Sphaerotilaceae</taxon>
        <taxon>Roseateles</taxon>
    </lineage>
</organism>
<dbReference type="RefSeq" id="WP_394381701.1">
    <property type="nucleotide sequence ID" value="NZ_JBIGIB010000001.1"/>
</dbReference>
<feature type="signal peptide" evidence="2">
    <location>
        <begin position="1"/>
        <end position="33"/>
    </location>
</feature>
<name>A0ABW7GVH3_9BURK</name>